<dbReference type="GO" id="GO:0015628">
    <property type="term" value="P:protein secretion by the type II secretion system"/>
    <property type="evidence" value="ECO:0007669"/>
    <property type="project" value="TreeGrafter"/>
</dbReference>
<dbReference type="RefSeq" id="WP_118830555.1">
    <property type="nucleotide sequence ID" value="NZ_CALTRV010000008.1"/>
</dbReference>
<organism evidence="2 3">
    <name type="scientific">Salinibacter ruber</name>
    <dbReference type="NCBI Taxonomy" id="146919"/>
    <lineage>
        <taxon>Bacteria</taxon>
        <taxon>Pseudomonadati</taxon>
        <taxon>Rhodothermota</taxon>
        <taxon>Rhodothermia</taxon>
        <taxon>Rhodothermales</taxon>
        <taxon>Salinibacteraceae</taxon>
        <taxon>Salinibacter</taxon>
    </lineage>
</organism>
<evidence type="ECO:0000313" key="3">
    <source>
        <dbReference type="Proteomes" id="UP001155027"/>
    </source>
</evidence>
<gene>
    <name evidence="2" type="ORF">GGP71_003019</name>
</gene>
<name>A0A9X2QUB2_9BACT</name>
<accession>A0A9X2QUB2</accession>
<reference evidence="2" key="1">
    <citation type="submission" date="2022-08" db="EMBL/GenBank/DDBJ databases">
        <title>Genomic Encyclopedia of Type Strains, Phase V (KMG-V): Genome sequencing to study the core and pangenomes of soil and plant-associated prokaryotes.</title>
        <authorList>
            <person name="Whitman W."/>
        </authorList>
    </citation>
    <scope>NUCLEOTIDE SEQUENCE</scope>
    <source>
        <strain evidence="2">0</strain>
    </source>
</reference>
<feature type="compositionally biased region" description="Polar residues" evidence="1">
    <location>
        <begin position="55"/>
        <end position="81"/>
    </location>
</feature>
<dbReference type="Pfam" id="PF12836">
    <property type="entry name" value="HHH_3"/>
    <property type="match status" value="1"/>
</dbReference>
<dbReference type="InterPro" id="IPR051675">
    <property type="entry name" value="Endo/Exo/Phosphatase_dom_1"/>
</dbReference>
<protein>
    <submittedName>
        <fullName evidence="2">Competence protein ComEA</fullName>
    </submittedName>
</protein>
<dbReference type="EMBL" id="JANUAU010000011">
    <property type="protein sequence ID" value="MCS3679076.1"/>
    <property type="molecule type" value="Genomic_DNA"/>
</dbReference>
<evidence type="ECO:0000313" key="2">
    <source>
        <dbReference type="EMBL" id="MCS3679076.1"/>
    </source>
</evidence>
<dbReference type="AlphaFoldDB" id="A0A9X2QUB2"/>
<evidence type="ECO:0000256" key="1">
    <source>
        <dbReference type="SAM" id="MobiDB-lite"/>
    </source>
</evidence>
<dbReference type="Proteomes" id="UP001155027">
    <property type="component" value="Unassembled WGS sequence"/>
</dbReference>
<feature type="region of interest" description="Disordered" evidence="1">
    <location>
        <begin position="48"/>
        <end position="85"/>
    </location>
</feature>
<comment type="caution">
    <text evidence="2">The sequence shown here is derived from an EMBL/GenBank/DDBJ whole genome shotgun (WGS) entry which is preliminary data.</text>
</comment>
<sequence>MGWLYRLQQRLSITRQEGLAILTLAVLFLLGLAVRHLQQQQIPPVAADSLVAPSPTDSIPPSLASSGPRSPSAEQPLNVNTAPPKALDALPGIGPALSERIVTYRSTQRPFQRVDELERVSGIGPKTLSTLRPMVRVTAPDSASK</sequence>
<dbReference type="Gene3D" id="1.10.150.320">
    <property type="entry name" value="Photosystem II 12 kDa extrinsic protein"/>
    <property type="match status" value="1"/>
</dbReference>
<dbReference type="PANTHER" id="PTHR21180">
    <property type="entry name" value="ENDONUCLEASE/EXONUCLEASE/PHOSPHATASE FAMILY DOMAIN-CONTAINING PROTEIN 1"/>
    <property type="match status" value="1"/>
</dbReference>
<dbReference type="SUPFAM" id="SSF47781">
    <property type="entry name" value="RuvA domain 2-like"/>
    <property type="match status" value="1"/>
</dbReference>
<dbReference type="PANTHER" id="PTHR21180:SF32">
    <property type="entry name" value="ENDONUCLEASE_EXONUCLEASE_PHOSPHATASE FAMILY DOMAIN-CONTAINING PROTEIN 1"/>
    <property type="match status" value="1"/>
</dbReference>
<dbReference type="GO" id="GO:0015627">
    <property type="term" value="C:type II protein secretion system complex"/>
    <property type="evidence" value="ECO:0007669"/>
    <property type="project" value="TreeGrafter"/>
</dbReference>
<dbReference type="InterPro" id="IPR010994">
    <property type="entry name" value="RuvA_2-like"/>
</dbReference>
<proteinExistence type="predicted"/>